<dbReference type="EC" id="2.7.1.197" evidence="5"/>
<keyword evidence="10" id="KW-1003">Cell membrane</keyword>
<evidence type="ECO:0000259" key="26">
    <source>
        <dbReference type="PROSITE" id="PS51094"/>
    </source>
</evidence>
<feature type="domain" description="PTS EIIC type-2" evidence="28">
    <location>
        <begin position="16"/>
        <end position="347"/>
    </location>
</feature>
<evidence type="ECO:0000256" key="25">
    <source>
        <dbReference type="SAM" id="Phobius"/>
    </source>
</evidence>
<keyword evidence="19 25" id="KW-0472">Membrane</keyword>
<evidence type="ECO:0000256" key="23">
    <source>
        <dbReference type="ARBA" id="ARBA00030962"/>
    </source>
</evidence>
<dbReference type="InterPro" id="IPR016152">
    <property type="entry name" value="PTrfase/Anion_transptr"/>
</dbReference>
<evidence type="ECO:0000256" key="21">
    <source>
        <dbReference type="ARBA" id="ARBA00030684"/>
    </source>
</evidence>
<evidence type="ECO:0000256" key="8">
    <source>
        <dbReference type="ARBA" id="ARBA00021825"/>
    </source>
</evidence>
<reference evidence="29" key="1">
    <citation type="journal article" date="2021" name="PeerJ">
        <title>Extensive microbial diversity within the chicken gut microbiome revealed by metagenomics and culture.</title>
        <authorList>
            <person name="Gilroy R."/>
            <person name="Ravi A."/>
            <person name="Getino M."/>
            <person name="Pursley I."/>
            <person name="Horton D.L."/>
            <person name="Alikhan N.F."/>
            <person name="Baker D."/>
            <person name="Gharbi K."/>
            <person name="Hall N."/>
            <person name="Watson M."/>
            <person name="Adriaenssens E.M."/>
            <person name="Foster-Nyarko E."/>
            <person name="Jarju S."/>
            <person name="Secka A."/>
            <person name="Antonio M."/>
            <person name="Oren A."/>
            <person name="Chaudhuri R.R."/>
            <person name="La Ragione R."/>
            <person name="Hildebrand F."/>
            <person name="Pallen M.J."/>
        </authorList>
    </citation>
    <scope>NUCLEOTIDE SEQUENCE</scope>
    <source>
        <strain evidence="29">7318</strain>
    </source>
</reference>
<dbReference type="AlphaFoldDB" id="A0A921L7J8"/>
<feature type="domain" description="PTS EIIB type-2" evidence="27">
    <location>
        <begin position="384"/>
        <end position="479"/>
    </location>
</feature>
<keyword evidence="12" id="KW-0597">Phosphoprotein</keyword>
<feature type="transmembrane region" description="Helical" evidence="25">
    <location>
        <begin position="316"/>
        <end position="338"/>
    </location>
</feature>
<evidence type="ECO:0000256" key="14">
    <source>
        <dbReference type="ARBA" id="ARBA00022679"/>
    </source>
</evidence>
<dbReference type="PANTHER" id="PTHR30181">
    <property type="entry name" value="MANNITOL PERMEASE IIC COMPONENT"/>
    <property type="match status" value="1"/>
</dbReference>
<evidence type="ECO:0000313" key="30">
    <source>
        <dbReference type="Proteomes" id="UP000780768"/>
    </source>
</evidence>
<dbReference type="InterPro" id="IPR003352">
    <property type="entry name" value="PTS_EIIC"/>
</dbReference>
<evidence type="ECO:0000256" key="1">
    <source>
        <dbReference type="ARBA" id="ARBA00001655"/>
    </source>
</evidence>
<name>A0A921L7J8_9FIRM</name>
<keyword evidence="15" id="KW-0598">Phosphotransferase system</keyword>
<comment type="caution">
    <text evidence="29">The sequence shown here is derived from an EMBL/GenBank/DDBJ whole genome shotgun (WGS) entry which is preliminary data.</text>
</comment>
<proteinExistence type="predicted"/>
<sequence>MSEAKTSAAQEKMQKFGRFLSAMVMPNIGAFIAWGLLTALFIPTGWLPNEYLAAAGAPMSKWLIPLLIGYSGGSIVYQHRGGVVGAITTAGIIAGSEIPMFLGAMIAGPFGGWIIKKFDDAFQDKIPTGFEMLVNNFSAGILGGILAILAYAVVGPVVSTISELLREGVETIVAIGLIPLVSILVEPAKILFLNNAINHGVFSPIGIQESQEVGKSIFFMIESNPGPGFGMLLAFCLFGKGMAKSSAPGAAIIHFLGGIHEIYFPYVLMKPALLLAVIPAGMCGVFTLNFLNGGLIAPASPGSFLAILAMTPKGAYFANIAAVVVATAVSFVISSAVLKASKDDGTSLEAAQQNMKDMKARSKGEAGSASLPKDNVVVSGSELKRIMYACDAGMGSSAMGASALRNKLKKAGYGYISVKNCAIGNIPKDTQLVVSHEKLAERAMEDSPQAEHIFVQDFIKNDVFDIILAKLQNQNVEAKVEEKPAQEASEPQGAAEETVLKRANIKLGLDSVSKEEAIKMAGTLLYESGYVGKEYIDGMLARERDVSTFMGRGIAIPHGENAVKDSVKKSGIVVLQFPKGVDFGTGTAHLVIGIAGKGDEHLAILANIAIALDEYSDEQMEEFFNTTDKEALYTLFTKSND</sequence>
<dbReference type="NCBIfam" id="NF011663">
    <property type="entry name" value="PRK15083.1"/>
    <property type="match status" value="1"/>
</dbReference>
<comment type="subcellular location">
    <subcellularLocation>
        <location evidence="3">Cell inner membrane</location>
        <topology evidence="3">Multi-pass membrane protein</topology>
    </subcellularLocation>
</comment>
<evidence type="ECO:0000313" key="29">
    <source>
        <dbReference type="EMBL" id="HJF84793.1"/>
    </source>
</evidence>
<keyword evidence="17" id="KW-0418">Kinase</keyword>
<dbReference type="InterPro" id="IPR013014">
    <property type="entry name" value="PTS_EIIC_2"/>
</dbReference>
<dbReference type="PANTHER" id="PTHR30181:SF2">
    <property type="entry name" value="PTS SYSTEM MANNITOL-SPECIFIC EIICBA COMPONENT"/>
    <property type="match status" value="1"/>
</dbReference>
<feature type="transmembrane region" description="Helical" evidence="25">
    <location>
        <begin position="90"/>
        <end position="115"/>
    </location>
</feature>
<dbReference type="NCBIfam" id="TIGR00851">
    <property type="entry name" value="mtlA"/>
    <property type="match status" value="1"/>
</dbReference>
<evidence type="ECO:0000256" key="9">
    <source>
        <dbReference type="ARBA" id="ARBA00022448"/>
    </source>
</evidence>
<evidence type="ECO:0000256" key="11">
    <source>
        <dbReference type="ARBA" id="ARBA00022519"/>
    </source>
</evidence>
<evidence type="ECO:0000256" key="17">
    <source>
        <dbReference type="ARBA" id="ARBA00022777"/>
    </source>
</evidence>
<dbReference type="Pfam" id="PF02302">
    <property type="entry name" value="PTS_IIB"/>
    <property type="match status" value="1"/>
</dbReference>
<evidence type="ECO:0000259" key="27">
    <source>
        <dbReference type="PROSITE" id="PS51099"/>
    </source>
</evidence>
<evidence type="ECO:0000256" key="15">
    <source>
        <dbReference type="ARBA" id="ARBA00022683"/>
    </source>
</evidence>
<dbReference type="SUPFAM" id="SSF52794">
    <property type="entry name" value="PTS system IIB component-like"/>
    <property type="match status" value="1"/>
</dbReference>
<dbReference type="InterPro" id="IPR029503">
    <property type="entry name" value="PTS_EIIB_mannitol"/>
</dbReference>
<keyword evidence="13" id="KW-0762">Sugar transport</keyword>
<dbReference type="Gene3D" id="3.40.930.10">
    <property type="entry name" value="Mannitol-specific EII, Chain A"/>
    <property type="match status" value="1"/>
</dbReference>
<dbReference type="Pfam" id="PF00359">
    <property type="entry name" value="PTS_EIIA_2"/>
    <property type="match status" value="1"/>
</dbReference>
<keyword evidence="18 25" id="KW-1133">Transmembrane helix</keyword>
<organism evidence="29 30">
    <name type="scientific">Megamonas hypermegale</name>
    <dbReference type="NCBI Taxonomy" id="158847"/>
    <lineage>
        <taxon>Bacteria</taxon>
        <taxon>Bacillati</taxon>
        <taxon>Bacillota</taxon>
        <taxon>Negativicutes</taxon>
        <taxon>Selenomonadales</taxon>
        <taxon>Selenomonadaceae</taxon>
        <taxon>Megamonas</taxon>
    </lineage>
</organism>
<evidence type="ECO:0000259" key="28">
    <source>
        <dbReference type="PROSITE" id="PS51104"/>
    </source>
</evidence>
<evidence type="ECO:0000256" key="18">
    <source>
        <dbReference type="ARBA" id="ARBA00022989"/>
    </source>
</evidence>
<evidence type="ECO:0000256" key="5">
    <source>
        <dbReference type="ARBA" id="ARBA00011909"/>
    </source>
</evidence>
<dbReference type="CDD" id="cd00211">
    <property type="entry name" value="PTS_IIA_fru"/>
    <property type="match status" value="1"/>
</dbReference>
<evidence type="ECO:0000256" key="19">
    <source>
        <dbReference type="ARBA" id="ARBA00023136"/>
    </source>
</evidence>
<dbReference type="GO" id="GO:0005886">
    <property type="term" value="C:plasma membrane"/>
    <property type="evidence" value="ECO:0007669"/>
    <property type="project" value="UniProtKB-SubCell"/>
</dbReference>
<evidence type="ECO:0000256" key="6">
    <source>
        <dbReference type="ARBA" id="ARBA00014783"/>
    </source>
</evidence>
<dbReference type="InterPro" id="IPR013011">
    <property type="entry name" value="PTS_EIIB_2"/>
</dbReference>
<dbReference type="InterPro" id="IPR004718">
    <property type="entry name" value="PTS_IIC_mtl"/>
</dbReference>
<keyword evidence="14 29" id="KW-0808">Transferase</keyword>
<evidence type="ECO:0000256" key="20">
    <source>
        <dbReference type="ARBA" id="ARBA00029908"/>
    </source>
</evidence>
<dbReference type="Pfam" id="PF02378">
    <property type="entry name" value="PTS_EIIC"/>
    <property type="match status" value="1"/>
</dbReference>
<evidence type="ECO:0000256" key="2">
    <source>
        <dbReference type="ARBA" id="ARBA00002434"/>
    </source>
</evidence>
<feature type="domain" description="PTS EIIA type-2" evidence="26">
    <location>
        <begin position="498"/>
        <end position="639"/>
    </location>
</feature>
<dbReference type="InterPro" id="IPR002178">
    <property type="entry name" value="PTS_EIIA_type-2_dom"/>
</dbReference>
<dbReference type="PROSITE" id="PS51099">
    <property type="entry name" value="PTS_EIIB_TYPE_2"/>
    <property type="match status" value="1"/>
</dbReference>
<dbReference type="Gene3D" id="3.40.50.2300">
    <property type="match status" value="1"/>
</dbReference>
<dbReference type="InterPro" id="IPR003501">
    <property type="entry name" value="PTS_EIIB_2/3"/>
</dbReference>
<dbReference type="CDD" id="cd05567">
    <property type="entry name" value="PTS_IIB_mannitol"/>
    <property type="match status" value="1"/>
</dbReference>
<evidence type="ECO:0000256" key="4">
    <source>
        <dbReference type="ARBA" id="ARBA00011738"/>
    </source>
</evidence>
<evidence type="ECO:0000256" key="12">
    <source>
        <dbReference type="ARBA" id="ARBA00022553"/>
    </source>
</evidence>
<accession>A0A921L7J8</accession>
<evidence type="ECO:0000256" key="7">
    <source>
        <dbReference type="ARBA" id="ARBA00015039"/>
    </source>
</evidence>
<evidence type="ECO:0000256" key="16">
    <source>
        <dbReference type="ARBA" id="ARBA00022692"/>
    </source>
</evidence>
<protein>
    <recommendedName>
        <fullName evidence="6">Mannitol-specific phosphotransferase enzyme IIA component</fullName>
        <ecNumber evidence="5">2.7.1.197</ecNumber>
    </recommendedName>
    <alternativeName>
        <fullName evidence="22">EIIA</fullName>
    </alternativeName>
    <alternativeName>
        <fullName evidence="24">EIICB-Mtl</fullName>
    </alternativeName>
    <alternativeName>
        <fullName evidence="21">EIICBA-Mtl</fullName>
    </alternativeName>
    <alternativeName>
        <fullName evidence="23">EIII</fullName>
    </alternativeName>
    <alternativeName>
        <fullName evidence="20">PTS system mannitol-specific EIIA component</fullName>
    </alternativeName>
    <alternativeName>
        <fullName evidence="8">PTS system mannitol-specific EIICB component</fullName>
    </alternativeName>
    <alternativeName>
        <fullName evidence="7">PTS system mannitol-specific EIICBA component</fullName>
    </alternativeName>
</protein>
<dbReference type="PROSITE" id="PS51104">
    <property type="entry name" value="PTS_EIIC_TYPE_2"/>
    <property type="match status" value="1"/>
</dbReference>
<feature type="transmembrane region" description="Helical" evidence="25">
    <location>
        <begin position="217"/>
        <end position="238"/>
    </location>
</feature>
<keyword evidence="9" id="KW-0813">Transport</keyword>
<evidence type="ECO:0000256" key="10">
    <source>
        <dbReference type="ARBA" id="ARBA00022475"/>
    </source>
</evidence>
<dbReference type="GO" id="GO:0090563">
    <property type="term" value="F:protein-phosphocysteine-sugar phosphotransferase activity"/>
    <property type="evidence" value="ECO:0007669"/>
    <property type="project" value="TreeGrafter"/>
</dbReference>
<dbReference type="Proteomes" id="UP000780768">
    <property type="component" value="Unassembled WGS sequence"/>
</dbReference>
<keyword evidence="11" id="KW-0997">Cell inner membrane</keyword>
<dbReference type="GO" id="GO:0016301">
    <property type="term" value="F:kinase activity"/>
    <property type="evidence" value="ECO:0007669"/>
    <property type="project" value="UniProtKB-KW"/>
</dbReference>
<evidence type="ECO:0000256" key="24">
    <source>
        <dbReference type="ARBA" id="ARBA00033349"/>
    </source>
</evidence>
<dbReference type="PROSITE" id="PS51094">
    <property type="entry name" value="PTS_EIIA_TYPE_2"/>
    <property type="match status" value="1"/>
</dbReference>
<keyword evidence="16 25" id="KW-0812">Transmembrane</keyword>
<reference evidence="29" key="2">
    <citation type="submission" date="2021-09" db="EMBL/GenBank/DDBJ databases">
        <authorList>
            <person name="Gilroy R."/>
        </authorList>
    </citation>
    <scope>NUCLEOTIDE SEQUENCE</scope>
    <source>
        <strain evidence="29">7318</strain>
    </source>
</reference>
<feature type="transmembrane region" description="Helical" evidence="25">
    <location>
        <begin position="62"/>
        <end position="78"/>
    </location>
</feature>
<evidence type="ECO:0000256" key="13">
    <source>
        <dbReference type="ARBA" id="ARBA00022597"/>
    </source>
</evidence>
<dbReference type="GO" id="GO:0009401">
    <property type="term" value="P:phosphoenolpyruvate-dependent sugar phosphotransferase system"/>
    <property type="evidence" value="ECO:0007669"/>
    <property type="project" value="UniProtKB-KW"/>
</dbReference>
<feature type="transmembrane region" description="Helical" evidence="25">
    <location>
        <begin position="171"/>
        <end position="197"/>
    </location>
</feature>
<dbReference type="PROSITE" id="PS00372">
    <property type="entry name" value="PTS_EIIA_TYPE_2_HIS"/>
    <property type="match status" value="1"/>
</dbReference>
<feature type="transmembrane region" description="Helical" evidence="25">
    <location>
        <begin position="272"/>
        <end position="296"/>
    </location>
</feature>
<dbReference type="GO" id="GO:0022872">
    <property type="term" value="F:protein-N(PI)-phosphohistidine-mannitol phosphotransferase system transmembrane transporter activity"/>
    <property type="evidence" value="ECO:0007669"/>
    <property type="project" value="InterPro"/>
</dbReference>
<comment type="function">
    <text evidence="2">The phosphoenolpyruvate-dependent sugar phosphotransferase system (sugar PTS), a major carbohydrate active transport system, catalyzes the phosphorylation of incoming sugar substrates concomitantly with their translocation across the cell membrane. The enzyme II CmtAB PTS system is involved in D-mannitol transport.</text>
</comment>
<dbReference type="EMBL" id="DYVR01000104">
    <property type="protein sequence ID" value="HJF84793.1"/>
    <property type="molecule type" value="Genomic_DNA"/>
</dbReference>
<feature type="transmembrane region" description="Helical" evidence="25">
    <location>
        <begin position="137"/>
        <end position="159"/>
    </location>
</feature>
<dbReference type="SUPFAM" id="SSF55804">
    <property type="entry name" value="Phoshotransferase/anion transport protein"/>
    <property type="match status" value="1"/>
</dbReference>
<comment type="subunit">
    <text evidence="4">Homodimer.</text>
</comment>
<dbReference type="InterPro" id="IPR036095">
    <property type="entry name" value="PTS_EIIB-like_sf"/>
</dbReference>
<gene>
    <name evidence="29" type="ORF">K8V65_03940</name>
</gene>
<dbReference type="InterPro" id="IPR050893">
    <property type="entry name" value="Sugar_PTS"/>
</dbReference>
<evidence type="ECO:0000256" key="22">
    <source>
        <dbReference type="ARBA" id="ARBA00030956"/>
    </source>
</evidence>
<comment type="catalytic activity">
    <reaction evidence="1">
        <text>D-mannitol(out) + N(pros)-phospho-L-histidyl-[protein] = D-mannitol 1-phosphate(in) + L-histidyl-[protein]</text>
        <dbReference type="Rhea" id="RHEA:33363"/>
        <dbReference type="Rhea" id="RHEA-COMP:9745"/>
        <dbReference type="Rhea" id="RHEA-COMP:9746"/>
        <dbReference type="ChEBI" id="CHEBI:16899"/>
        <dbReference type="ChEBI" id="CHEBI:29979"/>
        <dbReference type="ChEBI" id="CHEBI:61381"/>
        <dbReference type="ChEBI" id="CHEBI:64837"/>
        <dbReference type="EC" id="2.7.1.197"/>
    </reaction>
</comment>
<evidence type="ECO:0000256" key="3">
    <source>
        <dbReference type="ARBA" id="ARBA00004429"/>
    </source>
</evidence>
<feature type="transmembrane region" description="Helical" evidence="25">
    <location>
        <begin position="20"/>
        <end position="42"/>
    </location>
</feature>